<evidence type="ECO:0000256" key="11">
    <source>
        <dbReference type="HAMAP-Rule" id="MF_01547"/>
    </source>
</evidence>
<dbReference type="InterPro" id="IPR050082">
    <property type="entry name" value="RNA_methyltr_RlmE"/>
</dbReference>
<proteinExistence type="inferred from homology"/>
<dbReference type="AlphaFoldDB" id="A0A4Q7DIA9"/>
<gene>
    <name evidence="11" type="primary">rlmE</name>
    <name evidence="11" type="synonym">ftsJ</name>
    <name evidence="11" type="synonym">rrmJ</name>
    <name evidence="14" type="ORF">EQU50_02295</name>
</gene>
<accession>A0A4Q7DIA9</accession>
<evidence type="ECO:0000256" key="5">
    <source>
        <dbReference type="ARBA" id="ARBA00037569"/>
    </source>
</evidence>
<feature type="binding site" evidence="11">
    <location>
        <position position="118"/>
    </location>
    <ligand>
        <name>S-adenosyl-L-methionine</name>
        <dbReference type="ChEBI" id="CHEBI:59789"/>
    </ligand>
</feature>
<evidence type="ECO:0000256" key="12">
    <source>
        <dbReference type="PIRSR" id="PIRSR005461-1"/>
    </source>
</evidence>
<evidence type="ECO:0000256" key="7">
    <source>
        <dbReference type="ARBA" id="ARBA00041129"/>
    </source>
</evidence>
<dbReference type="SUPFAM" id="SSF53335">
    <property type="entry name" value="S-adenosyl-L-methionine-dependent methyltransferases"/>
    <property type="match status" value="1"/>
</dbReference>
<organism evidence="14 15">
    <name type="scientific">Candidatus Finniella inopinata</name>
    <dbReference type="NCBI Taxonomy" id="1696036"/>
    <lineage>
        <taxon>Bacteria</taxon>
        <taxon>Pseudomonadati</taxon>
        <taxon>Pseudomonadota</taxon>
        <taxon>Alphaproteobacteria</taxon>
        <taxon>Holosporales</taxon>
        <taxon>Candidatus Paracaedibacteraceae</taxon>
        <taxon>Candidatus Finniella</taxon>
    </lineage>
</organism>
<dbReference type="PIRSF" id="PIRSF005461">
    <property type="entry name" value="23S_rRNA_mtase"/>
    <property type="match status" value="1"/>
</dbReference>
<keyword evidence="11" id="KW-0963">Cytoplasm</keyword>
<dbReference type="Pfam" id="PF01728">
    <property type="entry name" value="FtsJ"/>
    <property type="match status" value="1"/>
</dbReference>
<feature type="binding site" evidence="11">
    <location>
        <position position="102"/>
    </location>
    <ligand>
        <name>S-adenosyl-L-methionine</name>
        <dbReference type="ChEBI" id="CHEBI:59789"/>
    </ligand>
</feature>
<keyword evidence="3 11" id="KW-0808">Transferase</keyword>
<evidence type="ECO:0000256" key="3">
    <source>
        <dbReference type="ARBA" id="ARBA00022679"/>
    </source>
</evidence>
<dbReference type="EC" id="2.1.1.166" evidence="6 11"/>
<evidence type="ECO:0000256" key="8">
    <source>
        <dbReference type="ARBA" id="ARBA00041995"/>
    </source>
</evidence>
<evidence type="ECO:0000256" key="6">
    <source>
        <dbReference type="ARBA" id="ARBA00038861"/>
    </source>
</evidence>
<dbReference type="GO" id="GO:0005737">
    <property type="term" value="C:cytoplasm"/>
    <property type="evidence" value="ECO:0007669"/>
    <property type="project" value="UniProtKB-SubCell"/>
</dbReference>
<dbReference type="OrthoDB" id="9790080at2"/>
<dbReference type="InterPro" id="IPR015507">
    <property type="entry name" value="rRNA-MeTfrase_E"/>
</dbReference>
<evidence type="ECO:0000256" key="1">
    <source>
        <dbReference type="ARBA" id="ARBA00022552"/>
    </source>
</evidence>
<keyword evidence="2 11" id="KW-0489">Methyltransferase</keyword>
<dbReference type="HAMAP" id="MF_01547">
    <property type="entry name" value="RNA_methyltr_E"/>
    <property type="match status" value="1"/>
</dbReference>
<keyword evidence="1 11" id="KW-0698">rRNA processing</keyword>
<dbReference type="InterPro" id="IPR029063">
    <property type="entry name" value="SAM-dependent_MTases_sf"/>
</dbReference>
<protein>
    <recommendedName>
        <fullName evidence="7 11">Ribosomal RNA large subunit methyltransferase E</fullName>
        <ecNumber evidence="6 11">2.1.1.166</ecNumber>
    </recommendedName>
    <alternativeName>
        <fullName evidence="9 11">23S rRNA Um2552 methyltransferase</fullName>
    </alternativeName>
    <alternativeName>
        <fullName evidence="8 11">rRNA (uridine-2'-O-)-methyltransferase</fullName>
    </alternativeName>
</protein>
<feature type="binding site" evidence="11">
    <location>
        <position position="81"/>
    </location>
    <ligand>
        <name>S-adenosyl-L-methionine</name>
        <dbReference type="ChEBI" id="CHEBI:59789"/>
    </ligand>
</feature>
<keyword evidence="15" id="KW-1185">Reference proteome</keyword>
<feature type="binding site" evidence="11">
    <location>
        <position position="142"/>
    </location>
    <ligand>
        <name>S-adenosyl-L-methionine</name>
        <dbReference type="ChEBI" id="CHEBI:59789"/>
    </ligand>
</feature>
<feature type="active site" description="Proton acceptor" evidence="11 12">
    <location>
        <position position="182"/>
    </location>
</feature>
<reference evidence="14 15" key="1">
    <citation type="submission" date="2018-10" db="EMBL/GenBank/DDBJ databases">
        <title>An updated phylogeny of the Alphaproteobacteria reveals that the parasitic Rickettsiales and Holosporales have independent origins.</title>
        <authorList>
            <person name="Munoz-Gomez S.A."/>
            <person name="Hess S."/>
            <person name="Burger G."/>
            <person name="Lang B.F."/>
            <person name="Susko E."/>
            <person name="Slamovits C.H."/>
            <person name="Roger A.J."/>
        </authorList>
    </citation>
    <scope>NUCLEOTIDE SEQUENCE [LARGE SCALE GENOMIC DNA]</scope>
    <source>
        <strain evidence="14">HOLO01</strain>
    </source>
</reference>
<dbReference type="EMBL" id="SCFB01000004">
    <property type="protein sequence ID" value="RZI46442.1"/>
    <property type="molecule type" value="Genomic_DNA"/>
</dbReference>
<dbReference type="Proteomes" id="UP000293550">
    <property type="component" value="Unassembled WGS sequence"/>
</dbReference>
<comment type="function">
    <text evidence="5 11">Specifically methylates the uridine in position 2552 of 23S rRNA at the 2'-O position of the ribose in the fully assembled 50S ribosomal subunit.</text>
</comment>
<evidence type="ECO:0000313" key="15">
    <source>
        <dbReference type="Proteomes" id="UP000293550"/>
    </source>
</evidence>
<keyword evidence="4 11" id="KW-0949">S-adenosyl-L-methionine</keyword>
<dbReference type="GO" id="GO:0008650">
    <property type="term" value="F:rRNA (uridine-2'-O-)-methyltransferase activity"/>
    <property type="evidence" value="ECO:0007669"/>
    <property type="project" value="UniProtKB-UniRule"/>
</dbReference>
<dbReference type="InterPro" id="IPR002877">
    <property type="entry name" value="RNA_MeTrfase_FtsJ_dom"/>
</dbReference>
<dbReference type="PANTHER" id="PTHR10920:SF18">
    <property type="entry name" value="RRNA METHYLTRANSFERASE 2, MITOCHONDRIAL"/>
    <property type="match status" value="1"/>
</dbReference>
<evidence type="ECO:0000259" key="13">
    <source>
        <dbReference type="Pfam" id="PF01728"/>
    </source>
</evidence>
<evidence type="ECO:0000256" key="10">
    <source>
        <dbReference type="ARBA" id="ARBA00048970"/>
    </source>
</evidence>
<evidence type="ECO:0000256" key="4">
    <source>
        <dbReference type="ARBA" id="ARBA00022691"/>
    </source>
</evidence>
<dbReference type="Gene3D" id="3.40.50.150">
    <property type="entry name" value="Vaccinia Virus protein VP39"/>
    <property type="match status" value="1"/>
</dbReference>
<comment type="similarity">
    <text evidence="11">Belongs to the class I-like SAM-binding methyltransferase superfamily. RNA methyltransferase RlmE family.</text>
</comment>
<comment type="caution">
    <text evidence="14">The sequence shown here is derived from an EMBL/GenBank/DDBJ whole genome shotgun (WGS) entry which is preliminary data.</text>
</comment>
<dbReference type="PANTHER" id="PTHR10920">
    <property type="entry name" value="RIBOSOMAL RNA METHYLTRANSFERASE"/>
    <property type="match status" value="1"/>
</dbReference>
<name>A0A4Q7DIA9_9PROT</name>
<evidence type="ECO:0000256" key="2">
    <source>
        <dbReference type="ARBA" id="ARBA00022603"/>
    </source>
</evidence>
<evidence type="ECO:0000313" key="14">
    <source>
        <dbReference type="EMBL" id="RZI46442.1"/>
    </source>
</evidence>
<comment type="catalytic activity">
    <reaction evidence="10 11">
        <text>uridine(2552) in 23S rRNA + S-adenosyl-L-methionine = 2'-O-methyluridine(2552) in 23S rRNA + S-adenosyl-L-homocysteine + H(+)</text>
        <dbReference type="Rhea" id="RHEA:42720"/>
        <dbReference type="Rhea" id="RHEA-COMP:10202"/>
        <dbReference type="Rhea" id="RHEA-COMP:10203"/>
        <dbReference type="ChEBI" id="CHEBI:15378"/>
        <dbReference type="ChEBI" id="CHEBI:57856"/>
        <dbReference type="ChEBI" id="CHEBI:59789"/>
        <dbReference type="ChEBI" id="CHEBI:65315"/>
        <dbReference type="ChEBI" id="CHEBI:74478"/>
        <dbReference type="EC" id="2.1.1.166"/>
    </reaction>
</comment>
<comment type="subcellular location">
    <subcellularLocation>
        <location evidence="11">Cytoplasm</location>
    </subcellularLocation>
</comment>
<feature type="domain" description="Ribosomal RNA methyltransferase FtsJ" evidence="13">
    <location>
        <begin position="47"/>
        <end position="225"/>
    </location>
</feature>
<sequence>MVMIKPPANNIDKVKLKDKRERTASSRQWLLRQLNDPYVHKAKHMGYRSRAAFKLLEIDQKFKLLKPGITVIDLGAAPGGWAQVATQKVITTKKRGLIVAIDLQDIKPLTDITFLQGDFLDEAVQAQLQTLLPDKADVVLSDMAAPACGMTDVDHIRIMDLLENVYEFCLVSLKPGGAMVAKVLRGGAENVLLQKLKKSFTKVVHFKPPASRQHSSEMYVVCLGFRGAA</sequence>
<feature type="binding site" evidence="11">
    <location>
        <position position="79"/>
    </location>
    <ligand>
        <name>S-adenosyl-L-methionine</name>
        <dbReference type="ChEBI" id="CHEBI:59789"/>
    </ligand>
</feature>
<evidence type="ECO:0000256" key="9">
    <source>
        <dbReference type="ARBA" id="ARBA00042745"/>
    </source>
</evidence>